<dbReference type="AlphaFoldDB" id="A0A8J2EIZ7"/>
<dbReference type="Proteomes" id="UP000786811">
    <property type="component" value="Unassembled WGS sequence"/>
</dbReference>
<reference evidence="1" key="1">
    <citation type="submission" date="2021-04" db="EMBL/GenBank/DDBJ databases">
        <authorList>
            <person name="Chebbi M.A.C M."/>
        </authorList>
    </citation>
    <scope>NUCLEOTIDE SEQUENCE</scope>
</reference>
<organism evidence="1 2">
    <name type="scientific">Cotesia congregata</name>
    <name type="common">Parasitoid wasp</name>
    <name type="synonym">Apanteles congregatus</name>
    <dbReference type="NCBI Taxonomy" id="51543"/>
    <lineage>
        <taxon>Eukaryota</taxon>
        <taxon>Metazoa</taxon>
        <taxon>Ecdysozoa</taxon>
        <taxon>Arthropoda</taxon>
        <taxon>Hexapoda</taxon>
        <taxon>Insecta</taxon>
        <taxon>Pterygota</taxon>
        <taxon>Neoptera</taxon>
        <taxon>Endopterygota</taxon>
        <taxon>Hymenoptera</taxon>
        <taxon>Apocrita</taxon>
        <taxon>Ichneumonoidea</taxon>
        <taxon>Braconidae</taxon>
        <taxon>Microgastrinae</taxon>
        <taxon>Cotesia</taxon>
    </lineage>
</organism>
<accession>A0A8J2EIZ7</accession>
<dbReference type="EMBL" id="CAJNRD030001114">
    <property type="protein sequence ID" value="CAG5074067.1"/>
    <property type="molecule type" value="Genomic_DNA"/>
</dbReference>
<protein>
    <submittedName>
        <fullName evidence="1">Uncharacterized protein</fullName>
    </submittedName>
</protein>
<proteinExistence type="predicted"/>
<name>A0A8J2EIZ7_COTCN</name>
<comment type="caution">
    <text evidence="1">The sequence shown here is derived from an EMBL/GenBank/DDBJ whole genome shotgun (WGS) entry which is preliminary data.</text>
</comment>
<sequence length="146" mass="15961">MYQSIPTFLNLSTGTLAYALNALQSVVCRVSSPNNVITYLDDLFISCAFIGNLSRSFEKDARDFVAISTGIDAAVVINPEIIELVKWSIMFSSKYPKKITGIKRPSAVIRIKATSAGVPTKAPTQPAAIPRPALTKKLGYVYKLKY</sequence>
<evidence type="ECO:0000313" key="1">
    <source>
        <dbReference type="EMBL" id="CAG5074067.1"/>
    </source>
</evidence>
<gene>
    <name evidence="1" type="ORF">HICCMSTLAB_LOCUS839</name>
</gene>
<keyword evidence="2" id="KW-1185">Reference proteome</keyword>
<evidence type="ECO:0000313" key="2">
    <source>
        <dbReference type="Proteomes" id="UP000786811"/>
    </source>
</evidence>